<keyword evidence="16" id="KW-0175">Coiled coil</keyword>
<dbReference type="NCBIfam" id="TIGR01144">
    <property type="entry name" value="ATP_synt_b"/>
    <property type="match status" value="1"/>
</dbReference>
<evidence type="ECO:0000313" key="17">
    <source>
        <dbReference type="EMBL" id="ROR66461.1"/>
    </source>
</evidence>
<comment type="subcellular location">
    <subcellularLocation>
        <location evidence="1 14">Cell membrane</location>
        <topology evidence="1 14">Single-pass membrane protein</topology>
    </subcellularLocation>
</comment>
<dbReference type="HAMAP" id="MF_01398">
    <property type="entry name" value="ATP_synth_b_bprime"/>
    <property type="match status" value="1"/>
</dbReference>
<keyword evidence="7 14" id="KW-0375">Hydrogen ion transport</keyword>
<dbReference type="InterPro" id="IPR005864">
    <property type="entry name" value="ATP_synth_F0_bsu_bac"/>
</dbReference>
<comment type="function">
    <text evidence="14">Component of the F(0) channel, it forms part of the peripheral stalk, linking F(1) to F(0).</text>
</comment>
<keyword evidence="3 14" id="KW-0813">Transport</keyword>
<keyword evidence="6 14" id="KW-0812">Transmembrane</keyword>
<evidence type="ECO:0000256" key="2">
    <source>
        <dbReference type="ARBA" id="ARBA00005513"/>
    </source>
</evidence>
<evidence type="ECO:0000256" key="8">
    <source>
        <dbReference type="ARBA" id="ARBA00022989"/>
    </source>
</evidence>
<keyword evidence="18" id="KW-1185">Reference proteome</keyword>
<evidence type="ECO:0000256" key="5">
    <source>
        <dbReference type="ARBA" id="ARBA00022547"/>
    </source>
</evidence>
<evidence type="ECO:0000256" key="15">
    <source>
        <dbReference type="RuleBase" id="RU003848"/>
    </source>
</evidence>
<dbReference type="Pfam" id="PF00430">
    <property type="entry name" value="ATP-synt_B"/>
    <property type="match status" value="1"/>
</dbReference>
<evidence type="ECO:0000256" key="6">
    <source>
        <dbReference type="ARBA" id="ARBA00022692"/>
    </source>
</evidence>
<comment type="caution">
    <text evidence="17">The sequence shown here is derived from an EMBL/GenBank/DDBJ whole genome shotgun (WGS) entry which is preliminary data.</text>
</comment>
<dbReference type="GO" id="GO:0045259">
    <property type="term" value="C:proton-transporting ATP synthase complex"/>
    <property type="evidence" value="ECO:0007669"/>
    <property type="project" value="UniProtKB-KW"/>
</dbReference>
<accession>A0A3N2ATV8</accession>
<proteinExistence type="inferred from homology"/>
<dbReference type="InterPro" id="IPR002146">
    <property type="entry name" value="ATP_synth_b/b'su_bac/chlpt"/>
</dbReference>
<protein>
    <recommendedName>
        <fullName evidence="14">ATP synthase subunit b</fullName>
    </recommendedName>
    <alternativeName>
        <fullName evidence="14">ATP synthase F(0) sector subunit b</fullName>
    </alternativeName>
    <alternativeName>
        <fullName evidence="14">ATPase subunit I</fullName>
    </alternativeName>
    <alternativeName>
        <fullName evidence="14">F-type ATPase subunit b</fullName>
        <shortName evidence="14">F-ATPase subunit b</shortName>
    </alternativeName>
</protein>
<evidence type="ECO:0000313" key="18">
    <source>
        <dbReference type="Proteomes" id="UP000275456"/>
    </source>
</evidence>
<evidence type="ECO:0000256" key="12">
    <source>
        <dbReference type="ARBA" id="ARBA00025198"/>
    </source>
</evidence>
<dbReference type="Gene3D" id="1.20.5.620">
    <property type="entry name" value="F1F0 ATP synthase subunit B, membrane domain"/>
    <property type="match status" value="1"/>
</dbReference>
<keyword evidence="11 14" id="KW-0066">ATP synthesis</keyword>
<dbReference type="InterPro" id="IPR028987">
    <property type="entry name" value="ATP_synth_B-like_membr_sf"/>
</dbReference>
<evidence type="ECO:0000256" key="9">
    <source>
        <dbReference type="ARBA" id="ARBA00023065"/>
    </source>
</evidence>
<evidence type="ECO:0000256" key="3">
    <source>
        <dbReference type="ARBA" id="ARBA00022448"/>
    </source>
</evidence>
<dbReference type="PANTHER" id="PTHR33445:SF1">
    <property type="entry name" value="ATP SYNTHASE SUBUNIT B"/>
    <property type="match status" value="1"/>
</dbReference>
<evidence type="ECO:0000256" key="4">
    <source>
        <dbReference type="ARBA" id="ARBA00022475"/>
    </source>
</evidence>
<evidence type="ECO:0000256" key="7">
    <source>
        <dbReference type="ARBA" id="ARBA00022781"/>
    </source>
</evidence>
<dbReference type="GO" id="GO:0005886">
    <property type="term" value="C:plasma membrane"/>
    <property type="evidence" value="ECO:0007669"/>
    <property type="project" value="UniProtKB-SubCell"/>
</dbReference>
<dbReference type="EMBL" id="RKHJ01000001">
    <property type="protein sequence ID" value="ROR66461.1"/>
    <property type="molecule type" value="Genomic_DNA"/>
</dbReference>
<dbReference type="PANTHER" id="PTHR33445">
    <property type="entry name" value="ATP SYNTHASE SUBUNIT B', CHLOROPLASTIC"/>
    <property type="match status" value="1"/>
</dbReference>
<dbReference type="NCBIfam" id="NF004412">
    <property type="entry name" value="PRK05759.1-3"/>
    <property type="match status" value="1"/>
</dbReference>
<dbReference type="OrthoDB" id="5243563at2"/>
<gene>
    <name evidence="14" type="primary">atpF</name>
    <name evidence="17" type="ORF">EDD26_1844</name>
</gene>
<dbReference type="Proteomes" id="UP000275456">
    <property type="component" value="Unassembled WGS sequence"/>
</dbReference>
<sequence>MLTTPLFLAEESGEATPNPLLPAPYDILWSAVIFVVLLLIFWKVILPRMQALLDERSAAIEGGIKKAEAAQAEAAAALESYNTQLAEARAEAGRIKDQARADAAKIEADLKARANDEAERITAQAHQRIEAERQAAFTSLKTEVGTLALGLSEKVVGESMDDARSAAIVDRFLAELEHDGANR</sequence>
<comment type="function">
    <text evidence="12 14">F(1)F(0) ATP synthase produces ATP from ADP in the presence of a proton or sodium gradient. F-type ATPases consist of two structural domains, F(1) containing the extramembraneous catalytic core and F(0) containing the membrane proton channel, linked together by a central stalk and a peripheral stalk. During catalysis, ATP synthesis in the catalytic domain of F(1) is coupled via a rotary mechanism of the central stalk subunits to proton translocation.</text>
</comment>
<evidence type="ECO:0000256" key="14">
    <source>
        <dbReference type="HAMAP-Rule" id="MF_01398"/>
    </source>
</evidence>
<evidence type="ECO:0000256" key="11">
    <source>
        <dbReference type="ARBA" id="ARBA00023310"/>
    </source>
</evidence>
<keyword evidence="4 14" id="KW-1003">Cell membrane</keyword>
<dbReference type="InterPro" id="IPR050059">
    <property type="entry name" value="ATP_synthase_B_chain"/>
</dbReference>
<evidence type="ECO:0000256" key="1">
    <source>
        <dbReference type="ARBA" id="ARBA00004162"/>
    </source>
</evidence>
<dbReference type="CDD" id="cd06503">
    <property type="entry name" value="ATP-synt_Fo_b"/>
    <property type="match status" value="1"/>
</dbReference>
<dbReference type="GO" id="GO:0046933">
    <property type="term" value="F:proton-transporting ATP synthase activity, rotational mechanism"/>
    <property type="evidence" value="ECO:0007669"/>
    <property type="project" value="UniProtKB-UniRule"/>
</dbReference>
<dbReference type="SUPFAM" id="SSF81573">
    <property type="entry name" value="F1F0 ATP synthase subunit B, membrane domain"/>
    <property type="match status" value="1"/>
</dbReference>
<keyword evidence="9 14" id="KW-0406">Ion transport</keyword>
<dbReference type="GO" id="GO:0046961">
    <property type="term" value="F:proton-transporting ATPase activity, rotational mechanism"/>
    <property type="evidence" value="ECO:0007669"/>
    <property type="project" value="TreeGrafter"/>
</dbReference>
<evidence type="ECO:0000256" key="10">
    <source>
        <dbReference type="ARBA" id="ARBA00023136"/>
    </source>
</evidence>
<evidence type="ECO:0000256" key="13">
    <source>
        <dbReference type="ARBA" id="ARBA00025830"/>
    </source>
</evidence>
<evidence type="ECO:0000256" key="16">
    <source>
        <dbReference type="SAM" id="Coils"/>
    </source>
</evidence>
<reference evidence="17 18" key="1">
    <citation type="submission" date="2018-11" db="EMBL/GenBank/DDBJ databases">
        <title>Sequencing the genomes of 1000 actinobacteria strains.</title>
        <authorList>
            <person name="Klenk H.-P."/>
        </authorList>
    </citation>
    <scope>NUCLEOTIDE SEQUENCE [LARGE SCALE GENOMIC DNA]</scope>
    <source>
        <strain evidence="17 18">DSM 9580</strain>
    </source>
</reference>
<feature type="coiled-coil region" evidence="16">
    <location>
        <begin position="64"/>
        <end position="98"/>
    </location>
</feature>
<keyword evidence="8 14" id="KW-1133">Transmembrane helix</keyword>
<dbReference type="AlphaFoldDB" id="A0A3N2ATV8"/>
<feature type="transmembrane region" description="Helical" evidence="14">
    <location>
        <begin position="27"/>
        <end position="46"/>
    </location>
</feature>
<comment type="similarity">
    <text evidence="2 14 15">Belongs to the ATPase B chain family.</text>
</comment>
<keyword evidence="10 14" id="KW-0472">Membrane</keyword>
<dbReference type="RefSeq" id="WP_123697450.1">
    <property type="nucleotide sequence ID" value="NZ_RKHJ01000001.1"/>
</dbReference>
<organism evidence="17 18">
    <name type="scientific">Agrococcus jenensis</name>
    <dbReference type="NCBI Taxonomy" id="46353"/>
    <lineage>
        <taxon>Bacteria</taxon>
        <taxon>Bacillati</taxon>
        <taxon>Actinomycetota</taxon>
        <taxon>Actinomycetes</taxon>
        <taxon>Micrococcales</taxon>
        <taxon>Microbacteriaceae</taxon>
        <taxon>Agrococcus</taxon>
    </lineage>
</organism>
<comment type="subunit">
    <text evidence="13 14">F-type ATPases have 2 components, F(1) - the catalytic core - and F(0) - the membrane proton channel. F(1) has five subunits: alpha(3), beta(3), gamma(1), delta(1), epsilon(1). F(0) has three main subunits: a(1), b(2) and c(10-14). The alpha and beta chains form an alternating ring which encloses part of the gamma chain. F(1) is attached to F(0) by a central stalk formed by the gamma and epsilon chains, while a peripheral stalk is formed by the delta and b chains.</text>
</comment>
<name>A0A3N2ATV8_9MICO</name>
<keyword evidence="5 14" id="KW-0138">CF(0)</keyword>